<dbReference type="InterPro" id="IPR004840">
    <property type="entry name" value="Amino_acid_permease_CS"/>
</dbReference>
<evidence type="ECO:0000256" key="4">
    <source>
        <dbReference type="ARBA" id="ARBA00022989"/>
    </source>
</evidence>
<gene>
    <name evidence="7" type="ORF">H2200_006748</name>
</gene>
<feature type="transmembrane region" description="Helical" evidence="6">
    <location>
        <begin position="332"/>
        <end position="352"/>
    </location>
</feature>
<sequence length="549" mass="60321">MEDTASKPGAHEVEFNALHPTLSEDTQPVDSKHVAGTTLLSANIRKTIKPLTMLAICFNICSSWAGLATSVQIALLQGGPMTLIYGILLTTVIYLGIALLLAELASIYPTAGGQYHFTSILAPERTSRGFSYVCGFITAFYWIGMGAGVSIITSYQIVALANYYDEGSLSHRWQLFLIYQALAFSVLLYNIFVIKSFPATHTIGFVLSISLFIIMFVGLLARSEPKATNTFVWDSFINVTGWPDGVTFMTGLLTPFFMYCGLDGALHLTEEADKPRIVVPRVCVGVIIVGFCTAFPFAIAILYSISDFEALATSTGWIPFEINQQGFRSDTAAVTLLIAGTILGFFILNATVQGSSRVVWAFARDQGFAFSSTLSIIHPGLDVPVWALLLNWSLLAALGFLILASSVGTLSCRKQPPFPSVKSPLLLNTPLTFVFTAFNAIISSTVVHQLLSFFIPFALLLYRRRSEDFLPRGRAFALPRWLGWTVNVAVTLVIPVLVTFFTFPPFLPVTGVNMNYTVVVLGIVLICGILNWFLFARKHYQGPRMEWQL</sequence>
<feature type="transmembrane region" description="Helical" evidence="6">
    <location>
        <begin position="241"/>
        <end position="262"/>
    </location>
</feature>
<feature type="transmembrane region" description="Helical" evidence="6">
    <location>
        <begin position="82"/>
        <end position="108"/>
    </location>
</feature>
<feature type="transmembrane region" description="Helical" evidence="6">
    <location>
        <begin position="203"/>
        <end position="221"/>
    </location>
</feature>
<comment type="caution">
    <text evidence="7">The sequence shown here is derived from an EMBL/GenBank/DDBJ whole genome shotgun (WGS) entry which is preliminary data.</text>
</comment>
<evidence type="ECO:0000256" key="5">
    <source>
        <dbReference type="ARBA" id="ARBA00023136"/>
    </source>
</evidence>
<feature type="transmembrane region" description="Helical" evidence="6">
    <location>
        <begin position="515"/>
        <end position="535"/>
    </location>
</feature>
<proteinExistence type="predicted"/>
<dbReference type="EMBL" id="JAPDRK010000009">
    <property type="protein sequence ID" value="KAJ9608977.1"/>
    <property type="molecule type" value="Genomic_DNA"/>
</dbReference>
<evidence type="ECO:0000256" key="1">
    <source>
        <dbReference type="ARBA" id="ARBA00004141"/>
    </source>
</evidence>
<comment type="subcellular location">
    <subcellularLocation>
        <location evidence="1">Membrane</location>
        <topology evidence="1">Multi-pass membrane protein</topology>
    </subcellularLocation>
</comment>
<dbReference type="GO" id="GO:0006865">
    <property type="term" value="P:amino acid transport"/>
    <property type="evidence" value="ECO:0007669"/>
    <property type="project" value="InterPro"/>
</dbReference>
<evidence type="ECO:0000313" key="7">
    <source>
        <dbReference type="EMBL" id="KAJ9608977.1"/>
    </source>
</evidence>
<name>A0AA38X8X1_9EURO</name>
<dbReference type="PANTHER" id="PTHR45649:SF24">
    <property type="entry name" value="TRANSPORT PROTEIN, PUTATIVE (AFU_ORTHOLOGUE AFUA_2G15150)-RELATED"/>
    <property type="match status" value="1"/>
</dbReference>
<dbReference type="GO" id="GO:0016020">
    <property type="term" value="C:membrane"/>
    <property type="evidence" value="ECO:0007669"/>
    <property type="project" value="UniProtKB-SubCell"/>
</dbReference>
<keyword evidence="5 6" id="KW-0472">Membrane</keyword>
<dbReference type="AlphaFoldDB" id="A0AA38X8X1"/>
<evidence type="ECO:0000256" key="6">
    <source>
        <dbReference type="SAM" id="Phobius"/>
    </source>
</evidence>
<feature type="transmembrane region" description="Helical" evidence="6">
    <location>
        <begin position="173"/>
        <end position="191"/>
    </location>
</feature>
<feature type="transmembrane region" description="Helical" evidence="6">
    <location>
        <begin position="129"/>
        <end position="153"/>
    </location>
</feature>
<evidence type="ECO:0000256" key="3">
    <source>
        <dbReference type="ARBA" id="ARBA00022692"/>
    </source>
</evidence>
<organism evidence="7 8">
    <name type="scientific">Cladophialophora chaetospira</name>
    <dbReference type="NCBI Taxonomy" id="386627"/>
    <lineage>
        <taxon>Eukaryota</taxon>
        <taxon>Fungi</taxon>
        <taxon>Dikarya</taxon>
        <taxon>Ascomycota</taxon>
        <taxon>Pezizomycotina</taxon>
        <taxon>Eurotiomycetes</taxon>
        <taxon>Chaetothyriomycetidae</taxon>
        <taxon>Chaetothyriales</taxon>
        <taxon>Herpotrichiellaceae</taxon>
        <taxon>Cladophialophora</taxon>
    </lineage>
</organism>
<dbReference type="PIRSF" id="PIRSF006060">
    <property type="entry name" value="AA_transporter"/>
    <property type="match status" value="1"/>
</dbReference>
<feature type="transmembrane region" description="Helical" evidence="6">
    <location>
        <begin position="51"/>
        <end position="76"/>
    </location>
</feature>
<dbReference type="Pfam" id="PF13520">
    <property type="entry name" value="AA_permease_2"/>
    <property type="match status" value="1"/>
</dbReference>
<dbReference type="Proteomes" id="UP001172673">
    <property type="component" value="Unassembled WGS sequence"/>
</dbReference>
<feature type="transmembrane region" description="Helical" evidence="6">
    <location>
        <begin position="481"/>
        <end position="503"/>
    </location>
</feature>
<dbReference type="GO" id="GO:0022857">
    <property type="term" value="F:transmembrane transporter activity"/>
    <property type="evidence" value="ECO:0007669"/>
    <property type="project" value="InterPro"/>
</dbReference>
<dbReference type="Gene3D" id="1.20.1740.10">
    <property type="entry name" value="Amino acid/polyamine transporter I"/>
    <property type="match status" value="1"/>
</dbReference>
<feature type="transmembrane region" description="Helical" evidence="6">
    <location>
        <begin position="282"/>
        <end position="305"/>
    </location>
</feature>
<feature type="transmembrane region" description="Helical" evidence="6">
    <location>
        <begin position="385"/>
        <end position="411"/>
    </location>
</feature>
<reference evidence="7" key="1">
    <citation type="submission" date="2022-10" db="EMBL/GenBank/DDBJ databases">
        <title>Culturing micro-colonial fungi from biological soil crusts in the Mojave desert and describing Neophaeococcomyces mojavensis, and introducing the new genera and species Taxawa tesnikishii.</title>
        <authorList>
            <person name="Kurbessoian T."/>
            <person name="Stajich J.E."/>
        </authorList>
    </citation>
    <scope>NUCLEOTIDE SEQUENCE</scope>
    <source>
        <strain evidence="7">TK_41</strain>
    </source>
</reference>
<dbReference type="PANTHER" id="PTHR45649">
    <property type="entry name" value="AMINO-ACID PERMEASE BAT1"/>
    <property type="match status" value="1"/>
</dbReference>
<evidence type="ECO:0008006" key="9">
    <source>
        <dbReference type="Google" id="ProtNLM"/>
    </source>
</evidence>
<evidence type="ECO:0000313" key="8">
    <source>
        <dbReference type="Proteomes" id="UP001172673"/>
    </source>
</evidence>
<keyword evidence="3 6" id="KW-0812">Transmembrane</keyword>
<dbReference type="PROSITE" id="PS00218">
    <property type="entry name" value="AMINO_ACID_PERMEASE_1"/>
    <property type="match status" value="1"/>
</dbReference>
<protein>
    <recommendedName>
        <fullName evidence="9">Choline transport protein</fullName>
    </recommendedName>
</protein>
<keyword evidence="8" id="KW-1185">Reference proteome</keyword>
<dbReference type="InterPro" id="IPR002293">
    <property type="entry name" value="AA/rel_permease1"/>
</dbReference>
<keyword evidence="4 6" id="KW-1133">Transmembrane helix</keyword>
<keyword evidence="2" id="KW-0813">Transport</keyword>
<evidence type="ECO:0000256" key="2">
    <source>
        <dbReference type="ARBA" id="ARBA00022448"/>
    </source>
</evidence>
<feature type="transmembrane region" description="Helical" evidence="6">
    <location>
        <begin position="431"/>
        <end position="461"/>
    </location>
</feature>
<accession>A0AA38X8X1</accession>